<accession>A0AAJ8C1R4</accession>
<feature type="region of interest" description="Disordered" evidence="1">
    <location>
        <begin position="96"/>
        <end position="138"/>
    </location>
</feature>
<protein>
    <submittedName>
        <fullName evidence="2">Uncharacterized protein</fullName>
    </submittedName>
</protein>
<reference evidence="2" key="2">
    <citation type="submission" date="2025-08" db="UniProtKB">
        <authorList>
            <consortium name="RefSeq"/>
        </authorList>
    </citation>
    <scope>IDENTIFICATION</scope>
</reference>
<dbReference type="RefSeq" id="XP_059606551.1">
    <property type="nucleotide sequence ID" value="XM_059745133.1"/>
</dbReference>
<organism evidence="2">
    <name type="scientific">Aspergillus niger</name>
    <dbReference type="NCBI Taxonomy" id="5061"/>
    <lineage>
        <taxon>Eukaryota</taxon>
        <taxon>Fungi</taxon>
        <taxon>Dikarya</taxon>
        <taxon>Ascomycota</taxon>
        <taxon>Pezizomycotina</taxon>
        <taxon>Eurotiomycetes</taxon>
        <taxon>Eurotiomycetidae</taxon>
        <taxon>Eurotiales</taxon>
        <taxon>Aspergillaceae</taxon>
        <taxon>Aspergillus</taxon>
        <taxon>Aspergillus subgen. Circumdati</taxon>
    </lineage>
</organism>
<reference evidence="2" key="1">
    <citation type="submission" date="2025-02" db="EMBL/GenBank/DDBJ databases">
        <authorList>
            <consortium name="NCBI Genome Project"/>
        </authorList>
    </citation>
    <scope>NUCLEOTIDE SEQUENCE</scope>
</reference>
<name>A0AAJ8C1R4_ASPNG</name>
<gene>
    <name evidence="2" type="ORF">An16g05180</name>
</gene>
<dbReference type="GeneID" id="84593420"/>
<proteinExistence type="predicted"/>
<evidence type="ECO:0000256" key="1">
    <source>
        <dbReference type="SAM" id="MobiDB-lite"/>
    </source>
</evidence>
<evidence type="ECO:0000313" key="2">
    <source>
        <dbReference type="RefSeq" id="XP_059606551.1"/>
    </source>
</evidence>
<sequence>MKQKRLAPDELFCPERLTLRLPNCVGSSRRTSDDLCVPIDCENELTCPHSHVDRKLKWHYHGDDSFWGSLYTGGRLGPEQDPPNAKKEVIWKGGRRKRVLEGGSKTGERIGGRGRVEGENGSGVRESKPLTNPRAAWI</sequence>
<dbReference type="VEuPathDB" id="FungiDB:An16g05180"/>
<dbReference type="AlphaFoldDB" id="A0AAJ8C1R4"/>
<dbReference type="KEGG" id="ang:An16g05180"/>
<feature type="compositionally biased region" description="Basic and acidic residues" evidence="1">
    <location>
        <begin position="106"/>
        <end position="118"/>
    </location>
</feature>